<accession>A0ABT9ZKI9</accession>
<evidence type="ECO:0000313" key="4">
    <source>
        <dbReference type="Proteomes" id="UP001234495"/>
    </source>
</evidence>
<evidence type="ECO:0000313" key="3">
    <source>
        <dbReference type="EMBL" id="MDQ0232810.1"/>
    </source>
</evidence>
<dbReference type="PROSITE" id="PS00409">
    <property type="entry name" value="PROKAR_NTER_METHYL"/>
    <property type="match status" value="1"/>
</dbReference>
<keyword evidence="2" id="KW-0178">Competence</keyword>
<dbReference type="RefSeq" id="WP_307345259.1">
    <property type="nucleotide sequence ID" value="NZ_JAUSUD010000025.1"/>
</dbReference>
<organism evidence="3 4">
    <name type="scientific">Metabacillus malikii</name>
    <dbReference type="NCBI Taxonomy" id="1504265"/>
    <lineage>
        <taxon>Bacteria</taxon>
        <taxon>Bacillati</taxon>
        <taxon>Bacillota</taxon>
        <taxon>Bacilli</taxon>
        <taxon>Bacillales</taxon>
        <taxon>Bacillaceae</taxon>
        <taxon>Metabacillus</taxon>
    </lineage>
</organism>
<dbReference type="InterPro" id="IPR012902">
    <property type="entry name" value="N_methyl_site"/>
</dbReference>
<comment type="subcellular location">
    <subcellularLocation>
        <location evidence="1">Cell surface</location>
    </subcellularLocation>
</comment>
<evidence type="ECO:0000256" key="2">
    <source>
        <dbReference type="ARBA" id="ARBA00023287"/>
    </source>
</evidence>
<name>A0ABT9ZKI9_9BACI</name>
<reference evidence="3 4" key="1">
    <citation type="submission" date="2023-07" db="EMBL/GenBank/DDBJ databases">
        <title>Genomic Encyclopedia of Type Strains, Phase IV (KMG-IV): sequencing the most valuable type-strain genomes for metagenomic binning, comparative biology and taxonomic classification.</title>
        <authorList>
            <person name="Goeker M."/>
        </authorList>
    </citation>
    <scope>NUCLEOTIDE SEQUENCE [LARGE SCALE GENOMIC DNA]</scope>
    <source>
        <strain evidence="3 4">DSM 29005</strain>
    </source>
</reference>
<dbReference type="Proteomes" id="UP001234495">
    <property type="component" value="Unassembled WGS sequence"/>
</dbReference>
<proteinExistence type="predicted"/>
<protein>
    <submittedName>
        <fullName evidence="3">Prepilin-type N-terminal cleavage/methylation domain-containing protein</fullName>
    </submittedName>
</protein>
<sequence>MIKNNKGVTLVELLAALALLTLILLLANSFHLFGQKQMIDQSKTIQEQANIRLVMNILSNEVRTGKVEVPVKNNTLKITTNNKTNIYKLESNKITRNDEPIVDKIGVFNVKSTGTTRPEITIDITSLPDNKGKTESISTVIHSRVD</sequence>
<comment type="caution">
    <text evidence="3">The sequence shown here is derived from an EMBL/GenBank/DDBJ whole genome shotgun (WGS) entry which is preliminary data.</text>
</comment>
<keyword evidence="4" id="KW-1185">Reference proteome</keyword>
<evidence type="ECO:0000256" key="1">
    <source>
        <dbReference type="ARBA" id="ARBA00004241"/>
    </source>
</evidence>
<gene>
    <name evidence="3" type="ORF">J2S19_004132</name>
</gene>
<dbReference type="EMBL" id="JAUSUD010000025">
    <property type="protein sequence ID" value="MDQ0232810.1"/>
    <property type="molecule type" value="Genomic_DNA"/>
</dbReference>
<dbReference type="Pfam" id="PF07963">
    <property type="entry name" value="N_methyl"/>
    <property type="match status" value="1"/>
</dbReference>
<dbReference type="NCBIfam" id="TIGR02532">
    <property type="entry name" value="IV_pilin_GFxxxE"/>
    <property type="match status" value="1"/>
</dbReference>